<sequence length="146" mass="17398">MIVTVDETKQKIANLDEDAIDEFVRNKFKTLNNMFLERSNQLEKYVLSKKPKKPEKNPNETNEEYENKYKEYMAAYGLYREFITLSMSVINKLMNWLDELFNEIIQFFKNLWILIKAKAQDIATNVQNFVAKIAEKFNQLCNYLFG</sequence>
<dbReference type="AlphaFoldDB" id="A0A2P4P1G6"/>
<reference evidence="1 2" key="1">
    <citation type="journal article" date="2013" name="Proc. Natl. Acad. Sci. U.S.A.">
        <title>Genome of an arbuscular mycorrhizal fungus provides insight into the oldest plant symbiosis.</title>
        <authorList>
            <person name="Tisserant E."/>
            <person name="Malbreil M."/>
            <person name="Kuo A."/>
            <person name="Kohler A."/>
            <person name="Symeonidi A."/>
            <person name="Balestrini R."/>
            <person name="Charron P."/>
            <person name="Duensing N."/>
            <person name="Frei Dit Frey N."/>
            <person name="Gianinazzi-Pearson V."/>
            <person name="Gilbert L.B."/>
            <person name="Handa Y."/>
            <person name="Herr J.R."/>
            <person name="Hijri M."/>
            <person name="Koul R."/>
            <person name="Kawaguchi M."/>
            <person name="Krajinski F."/>
            <person name="Lammers P.J."/>
            <person name="Masclaux F.G."/>
            <person name="Murat C."/>
            <person name="Morin E."/>
            <person name="Ndikumana S."/>
            <person name="Pagni M."/>
            <person name="Petitpierre D."/>
            <person name="Requena N."/>
            <person name="Rosikiewicz P."/>
            <person name="Riley R."/>
            <person name="Saito K."/>
            <person name="San Clemente H."/>
            <person name="Shapiro H."/>
            <person name="van Tuinen D."/>
            <person name="Becard G."/>
            <person name="Bonfante P."/>
            <person name="Paszkowski U."/>
            <person name="Shachar-Hill Y.Y."/>
            <person name="Tuskan G.A."/>
            <person name="Young P.W."/>
            <person name="Sanders I.R."/>
            <person name="Henrissat B."/>
            <person name="Rensing S.A."/>
            <person name="Grigoriev I.V."/>
            <person name="Corradi N."/>
            <person name="Roux C."/>
            <person name="Martin F."/>
        </authorList>
    </citation>
    <scope>NUCLEOTIDE SEQUENCE [LARGE SCALE GENOMIC DNA]</scope>
    <source>
        <strain evidence="1 2">DAOM 197198</strain>
    </source>
</reference>
<organism evidence="1 2">
    <name type="scientific">Rhizophagus irregularis (strain DAOM 181602 / DAOM 197198 / MUCL 43194)</name>
    <name type="common">Arbuscular mycorrhizal fungus</name>
    <name type="synonym">Glomus intraradices</name>
    <dbReference type="NCBI Taxonomy" id="747089"/>
    <lineage>
        <taxon>Eukaryota</taxon>
        <taxon>Fungi</taxon>
        <taxon>Fungi incertae sedis</taxon>
        <taxon>Mucoromycota</taxon>
        <taxon>Glomeromycotina</taxon>
        <taxon>Glomeromycetes</taxon>
        <taxon>Glomerales</taxon>
        <taxon>Glomeraceae</taxon>
        <taxon>Rhizophagus</taxon>
    </lineage>
</organism>
<name>A0A2P4P1G6_RHIID</name>
<dbReference type="Proteomes" id="UP000018888">
    <property type="component" value="Unassembled WGS sequence"/>
</dbReference>
<gene>
    <name evidence="1" type="ORF">GLOIN_2v1723994</name>
</gene>
<evidence type="ECO:0000313" key="2">
    <source>
        <dbReference type="Proteomes" id="UP000018888"/>
    </source>
</evidence>
<accession>A0A2P4P1G6</accession>
<evidence type="ECO:0000313" key="1">
    <source>
        <dbReference type="EMBL" id="POG59198.1"/>
    </source>
</evidence>
<keyword evidence="2" id="KW-1185">Reference proteome</keyword>
<dbReference type="VEuPathDB" id="FungiDB:RhiirFUN_001704"/>
<proteinExistence type="predicted"/>
<comment type="caution">
    <text evidence="1">The sequence shown here is derived from an EMBL/GenBank/DDBJ whole genome shotgun (WGS) entry which is preliminary data.</text>
</comment>
<reference evidence="1 2" key="2">
    <citation type="journal article" date="2018" name="New Phytol.">
        <title>High intraspecific genome diversity in the model arbuscular mycorrhizal symbiont Rhizophagus irregularis.</title>
        <authorList>
            <person name="Chen E.C.H."/>
            <person name="Morin E."/>
            <person name="Beaudet D."/>
            <person name="Noel J."/>
            <person name="Yildirir G."/>
            <person name="Ndikumana S."/>
            <person name="Charron P."/>
            <person name="St-Onge C."/>
            <person name="Giorgi J."/>
            <person name="Kruger M."/>
            <person name="Marton T."/>
            <person name="Ropars J."/>
            <person name="Grigoriev I.V."/>
            <person name="Hainaut M."/>
            <person name="Henrissat B."/>
            <person name="Roux C."/>
            <person name="Martin F."/>
            <person name="Corradi N."/>
        </authorList>
    </citation>
    <scope>NUCLEOTIDE SEQUENCE [LARGE SCALE GENOMIC DNA]</scope>
    <source>
        <strain evidence="1 2">DAOM 197198</strain>
    </source>
</reference>
<protein>
    <submittedName>
        <fullName evidence="1">Uncharacterized protein</fullName>
    </submittedName>
</protein>
<dbReference type="EMBL" id="AUPC02000466">
    <property type="protein sequence ID" value="POG59198.1"/>
    <property type="molecule type" value="Genomic_DNA"/>
</dbReference>